<reference evidence="1" key="1">
    <citation type="submission" date="2020-08" db="EMBL/GenBank/DDBJ databases">
        <title>Multicomponent nature underlies the extraordinary mechanical properties of spider dragline silk.</title>
        <authorList>
            <person name="Kono N."/>
            <person name="Nakamura H."/>
            <person name="Mori M."/>
            <person name="Yoshida Y."/>
            <person name="Ohtoshi R."/>
            <person name="Malay A.D."/>
            <person name="Moran D.A.P."/>
            <person name="Tomita M."/>
            <person name="Numata K."/>
            <person name="Arakawa K."/>
        </authorList>
    </citation>
    <scope>NUCLEOTIDE SEQUENCE</scope>
</reference>
<gene>
    <name evidence="1" type="primary">TCB2_159</name>
    <name evidence="1" type="ORF">TNCV_4694051</name>
</gene>
<protein>
    <submittedName>
        <fullName evidence="1">Transposable element Tcb2 transposase</fullName>
    </submittedName>
</protein>
<dbReference type="AlphaFoldDB" id="A0A8X7BH67"/>
<dbReference type="Proteomes" id="UP000887159">
    <property type="component" value="Unassembled WGS sequence"/>
</dbReference>
<name>A0A8X7BH67_TRICX</name>
<sequence length="77" mass="8632">MYPALQVRNVKVHGGIIMVCGVFSKHCLGSLAPSMQRGDHLHPFMLFCYPHSNGVYQQDNCTSQKSRLATGWLDEHS</sequence>
<comment type="caution">
    <text evidence="1">The sequence shown here is derived from an EMBL/GenBank/DDBJ whole genome shotgun (WGS) entry which is preliminary data.</text>
</comment>
<keyword evidence="2" id="KW-1185">Reference proteome</keyword>
<evidence type="ECO:0000313" key="2">
    <source>
        <dbReference type="Proteomes" id="UP000887159"/>
    </source>
</evidence>
<accession>A0A8X7BH67</accession>
<dbReference type="EMBL" id="BMAU01021399">
    <property type="protein sequence ID" value="GFY31561.1"/>
    <property type="molecule type" value="Genomic_DNA"/>
</dbReference>
<organism evidence="1 2">
    <name type="scientific">Trichonephila clavipes</name>
    <name type="common">Golden silk orbweaver</name>
    <name type="synonym">Nephila clavipes</name>
    <dbReference type="NCBI Taxonomy" id="2585209"/>
    <lineage>
        <taxon>Eukaryota</taxon>
        <taxon>Metazoa</taxon>
        <taxon>Ecdysozoa</taxon>
        <taxon>Arthropoda</taxon>
        <taxon>Chelicerata</taxon>
        <taxon>Arachnida</taxon>
        <taxon>Araneae</taxon>
        <taxon>Araneomorphae</taxon>
        <taxon>Entelegynae</taxon>
        <taxon>Araneoidea</taxon>
        <taxon>Nephilidae</taxon>
        <taxon>Trichonephila</taxon>
    </lineage>
</organism>
<evidence type="ECO:0000313" key="1">
    <source>
        <dbReference type="EMBL" id="GFY31561.1"/>
    </source>
</evidence>
<proteinExistence type="predicted"/>